<keyword evidence="3" id="KW-1185">Reference proteome</keyword>
<name>A0A4Q0T4H8_9BACT</name>
<comment type="caution">
    <text evidence="2">The sequence shown here is derived from an EMBL/GenBank/DDBJ whole genome shotgun (WGS) entry which is preliminary data.</text>
</comment>
<accession>A0A4Q0T4H8</accession>
<reference evidence="2 3" key="1">
    <citation type="submission" date="2018-11" db="EMBL/GenBank/DDBJ databases">
        <authorList>
            <person name="Mardanov A.V."/>
            <person name="Ravin N.V."/>
            <person name="Dedysh S.N."/>
        </authorList>
    </citation>
    <scope>NUCLEOTIDE SEQUENCE [LARGE SCALE GENOMIC DNA]</scope>
    <source>
        <strain evidence="2 3">AF10</strain>
    </source>
</reference>
<reference evidence="3" key="2">
    <citation type="submission" date="2019-02" db="EMBL/GenBank/DDBJ databases">
        <title>Granulicella sibirica sp. nov., a psychrotolerant acidobacterium isolated from an organic soil layer in forested tundra, West Siberia.</title>
        <authorList>
            <person name="Oshkin I.Y."/>
            <person name="Kulichevskaya I.S."/>
            <person name="Rijpstra W.I.C."/>
            <person name="Sinninghe Damste J.S."/>
            <person name="Rakitin A.L."/>
            <person name="Ravin N.V."/>
            <person name="Dedysh S.N."/>
        </authorList>
    </citation>
    <scope>NUCLEOTIDE SEQUENCE [LARGE SCALE GENOMIC DNA]</scope>
    <source>
        <strain evidence="3">AF10</strain>
    </source>
</reference>
<gene>
    <name evidence="2" type="ORF">GRAN_1945</name>
</gene>
<proteinExistence type="predicted"/>
<protein>
    <submittedName>
        <fullName evidence="2">Uncharacterized protein</fullName>
    </submittedName>
</protein>
<dbReference type="EMBL" id="RDSM01000001">
    <property type="protein sequence ID" value="RXH58635.1"/>
    <property type="molecule type" value="Genomic_DNA"/>
</dbReference>
<feature type="region of interest" description="Disordered" evidence="1">
    <location>
        <begin position="238"/>
        <end position="258"/>
    </location>
</feature>
<evidence type="ECO:0000313" key="3">
    <source>
        <dbReference type="Proteomes" id="UP000289437"/>
    </source>
</evidence>
<dbReference type="AlphaFoldDB" id="A0A4Q0T4H8"/>
<dbReference type="Proteomes" id="UP000289437">
    <property type="component" value="Unassembled WGS sequence"/>
</dbReference>
<evidence type="ECO:0000313" key="2">
    <source>
        <dbReference type="EMBL" id="RXH58635.1"/>
    </source>
</evidence>
<organism evidence="2 3">
    <name type="scientific">Granulicella sibirica</name>
    <dbReference type="NCBI Taxonomy" id="2479048"/>
    <lineage>
        <taxon>Bacteria</taxon>
        <taxon>Pseudomonadati</taxon>
        <taxon>Acidobacteriota</taxon>
        <taxon>Terriglobia</taxon>
        <taxon>Terriglobales</taxon>
        <taxon>Acidobacteriaceae</taxon>
        <taxon>Granulicella</taxon>
    </lineage>
</organism>
<evidence type="ECO:0000256" key="1">
    <source>
        <dbReference type="SAM" id="MobiDB-lite"/>
    </source>
</evidence>
<sequence length="258" mass="28959">MQVTLEQVLDRLQENFFEYLRSVPSLFCDEVVQSDFGPANTVVKSVHSKTESIFRLQRKITPARKLELVESRDLKRVDGKAVSSGSLAGPAILSGAFGTGLAVADAAQEVCTNFRMHPMLTFFAPHRIVIEFESLPGSTDNPVCSTRRSHGRVFVDPETMRIRRIEMTTPNYDIVPKIKGNWVWSVDYDPVMLGGKPFWLPKTILSDATSYGLNPLTWTFEARYSNYHKLEVRSRIVTDGLTEPGPEPSETAPQAPKR</sequence>